<sequence>MAEAVKELKHIDLDGSKNGEIVISHIDEPYGEGSHSVVSIGITLRKGSKPAWKAHIPYENLDEVIEALQAAAKAQK</sequence>
<dbReference type="AlphaFoldDB" id="A0A6S6S2L8"/>
<protein>
    <submittedName>
        <fullName evidence="1">Uncharacterized protein</fullName>
    </submittedName>
</protein>
<accession>A0A6S6S2L8</accession>
<gene>
    <name evidence="1" type="ORF">HELGO_WM2711</name>
</gene>
<name>A0A6S6S2L8_9BACT</name>
<proteinExistence type="predicted"/>
<reference evidence="1" key="1">
    <citation type="submission" date="2020-01" db="EMBL/GenBank/DDBJ databases">
        <authorList>
            <person name="Meier V. D."/>
            <person name="Meier V D."/>
        </authorList>
    </citation>
    <scope>NUCLEOTIDE SEQUENCE</scope>
    <source>
        <strain evidence="1">HLG_WM_MAG_12</strain>
    </source>
</reference>
<evidence type="ECO:0000313" key="1">
    <source>
        <dbReference type="EMBL" id="CAA6803840.1"/>
    </source>
</evidence>
<organism evidence="1">
    <name type="scientific">uncultured Campylobacterales bacterium</name>
    <dbReference type="NCBI Taxonomy" id="352960"/>
    <lineage>
        <taxon>Bacteria</taxon>
        <taxon>Pseudomonadati</taxon>
        <taxon>Campylobacterota</taxon>
        <taxon>Epsilonproteobacteria</taxon>
        <taxon>Campylobacterales</taxon>
        <taxon>environmental samples</taxon>
    </lineage>
</organism>
<dbReference type="EMBL" id="CACVAW010000010">
    <property type="protein sequence ID" value="CAA6803840.1"/>
    <property type="molecule type" value="Genomic_DNA"/>
</dbReference>